<dbReference type="Proteomes" id="UP000238206">
    <property type="component" value="Unassembled WGS sequence"/>
</dbReference>
<protein>
    <submittedName>
        <fullName evidence="2">Amino acid-binding protein</fullName>
    </submittedName>
</protein>
<reference evidence="2 3" key="1">
    <citation type="submission" date="2018-02" db="EMBL/GenBank/DDBJ databases">
        <title>Draft genome sequencing of Burkholderia cepacia Y14-15.</title>
        <authorList>
            <person name="Zheng B.-X."/>
        </authorList>
    </citation>
    <scope>NUCLEOTIDE SEQUENCE [LARGE SCALE GENOMIC DNA]</scope>
    <source>
        <strain evidence="2 3">Y14-15</strain>
    </source>
</reference>
<evidence type="ECO:0000313" key="2">
    <source>
        <dbReference type="EMBL" id="PQP20791.1"/>
    </source>
</evidence>
<proteinExistence type="predicted"/>
<evidence type="ECO:0000313" key="3">
    <source>
        <dbReference type="Proteomes" id="UP000238206"/>
    </source>
</evidence>
<sequence length="226" mass="23124">MHVKLAYAVSVAAPVAMRAGCSKKSDDGAGREAAVFAASPASGVRVAGTGRAAPSVCRIAQQLGKDKENGARLAIEEINALGLANGRAAGMQVALQLAAGRGVTTTVRADRRMPAMAPGDAGSARMSPAPFHFDSTKQRVAASGGVVVRGLVRTMDSDAAPTHVGRGFRDALPGDAARNPIRLDAGLASHRTVKGTDAGQPDDGRPGMLPYDFKEATNTVLDVVTI</sequence>
<comment type="caution">
    <text evidence="2">The sequence shown here is derived from an EMBL/GenBank/DDBJ whole genome shotgun (WGS) entry which is preliminary data.</text>
</comment>
<dbReference type="AlphaFoldDB" id="A0A2S8J154"/>
<accession>A0A2S8J154</accession>
<name>A0A2S8J154_BURCE</name>
<feature type="region of interest" description="Disordered" evidence="1">
    <location>
        <begin position="187"/>
        <end position="206"/>
    </location>
</feature>
<gene>
    <name evidence="2" type="ORF">C5615_06210</name>
</gene>
<dbReference type="EMBL" id="PUIQ01000005">
    <property type="protein sequence ID" value="PQP20791.1"/>
    <property type="molecule type" value="Genomic_DNA"/>
</dbReference>
<evidence type="ECO:0000256" key="1">
    <source>
        <dbReference type="SAM" id="MobiDB-lite"/>
    </source>
</evidence>
<organism evidence="2 3">
    <name type="scientific">Burkholderia cepacia</name>
    <name type="common">Pseudomonas cepacia</name>
    <dbReference type="NCBI Taxonomy" id="292"/>
    <lineage>
        <taxon>Bacteria</taxon>
        <taxon>Pseudomonadati</taxon>
        <taxon>Pseudomonadota</taxon>
        <taxon>Betaproteobacteria</taxon>
        <taxon>Burkholderiales</taxon>
        <taxon>Burkholderiaceae</taxon>
        <taxon>Burkholderia</taxon>
        <taxon>Burkholderia cepacia complex</taxon>
    </lineage>
</organism>